<dbReference type="SUPFAM" id="SSF56112">
    <property type="entry name" value="Protein kinase-like (PK-like)"/>
    <property type="match status" value="1"/>
</dbReference>
<reference evidence="3" key="1">
    <citation type="submission" date="2018-09" db="EMBL/GenBank/DDBJ databases">
        <title>Genome sequencing of strain 2DFWR-13.</title>
        <authorList>
            <person name="Heo J."/>
            <person name="Kim S.-J."/>
            <person name="Kwon S.-W."/>
        </authorList>
    </citation>
    <scope>NUCLEOTIDE SEQUENCE [LARGE SCALE GENOMIC DNA]</scope>
    <source>
        <strain evidence="3">2DFWR-13</strain>
    </source>
</reference>
<proteinExistence type="predicted"/>
<dbReference type="InterPro" id="IPR002575">
    <property type="entry name" value="Aminoglycoside_PTrfase"/>
</dbReference>
<feature type="domain" description="Aminoglycoside phosphotransferase" evidence="1">
    <location>
        <begin position="34"/>
        <end position="260"/>
    </location>
</feature>
<dbReference type="InterPro" id="IPR011009">
    <property type="entry name" value="Kinase-like_dom_sf"/>
</dbReference>
<dbReference type="AlphaFoldDB" id="A0A387BAV4"/>
<dbReference type="OrthoDB" id="3806873at2"/>
<dbReference type="Pfam" id="PF01636">
    <property type="entry name" value="APH"/>
    <property type="match status" value="1"/>
</dbReference>
<sequence length="353" mass="38091">MDDGVSPTGLDIRAFEAWLGARAPELRGDGPLSARLLTGGLSNLTYRIRGAADPLVLRRPPLGHVLSTAHDMAREHRVQSALNGTAVPVPKQYLWDADADGSAGVGTEFTLMEYVEGEILDDLADNTGWTSEELRGVSFALIRTLAELHSIEPAAVGLADFGRPDGFLERNLRRWATQYQGNRFRELPELDRLLKRLGAGVPATLHSSLVHGDYRLDNVIVQRSADGPRIAAVLDWEMATLGDSLTDLGLLGLYWDIAEVTGDSPVSRTSVDPAAGYPGFDELLDAYAEARGIEVPQLGWYTGFAAAKLAIILEGIQLRHDQGETLGAGFDHVGELVPLLAAAGLRRLEGVRA</sequence>
<evidence type="ECO:0000313" key="2">
    <source>
        <dbReference type="EMBL" id="AYF98276.1"/>
    </source>
</evidence>
<dbReference type="InterPro" id="IPR041726">
    <property type="entry name" value="ACAD10_11_N"/>
</dbReference>
<accession>A0A387BAV4</accession>
<dbReference type="GO" id="GO:0016740">
    <property type="term" value="F:transferase activity"/>
    <property type="evidence" value="ECO:0007669"/>
    <property type="project" value="UniProtKB-KW"/>
</dbReference>
<dbReference type="InterPro" id="IPR052898">
    <property type="entry name" value="ACAD10-like"/>
</dbReference>
<name>A0A387BAV4_9MICO</name>
<gene>
    <name evidence="2" type="ORF">D7I47_08415</name>
</gene>
<protein>
    <submittedName>
        <fullName evidence="2">Phosphotransferase family protein</fullName>
    </submittedName>
</protein>
<keyword evidence="2" id="KW-0808">Transferase</keyword>
<dbReference type="RefSeq" id="WP_120762623.1">
    <property type="nucleotide sequence ID" value="NZ_CP032630.1"/>
</dbReference>
<keyword evidence="3" id="KW-1185">Reference proteome</keyword>
<dbReference type="Gene3D" id="3.90.1200.10">
    <property type="match status" value="1"/>
</dbReference>
<dbReference type="EMBL" id="CP032630">
    <property type="protein sequence ID" value="AYF98276.1"/>
    <property type="molecule type" value="Genomic_DNA"/>
</dbReference>
<evidence type="ECO:0000259" key="1">
    <source>
        <dbReference type="Pfam" id="PF01636"/>
    </source>
</evidence>
<dbReference type="KEGG" id="lyd:D7I47_08415"/>
<dbReference type="PANTHER" id="PTHR47829:SF1">
    <property type="entry name" value="HAD FAMILY PHOSPHATASE"/>
    <property type="match status" value="1"/>
</dbReference>
<dbReference type="PANTHER" id="PTHR47829">
    <property type="entry name" value="HYDROLASE, PUTATIVE (AFU_ORTHOLOGUE AFUA_1G12880)-RELATED"/>
    <property type="match status" value="1"/>
</dbReference>
<dbReference type="Gene3D" id="3.30.200.20">
    <property type="entry name" value="Phosphorylase Kinase, domain 1"/>
    <property type="match status" value="1"/>
</dbReference>
<evidence type="ECO:0000313" key="3">
    <source>
        <dbReference type="Proteomes" id="UP000278886"/>
    </source>
</evidence>
<dbReference type="Proteomes" id="UP000278886">
    <property type="component" value="Chromosome"/>
</dbReference>
<dbReference type="CDD" id="cd05154">
    <property type="entry name" value="ACAD10_11_N-like"/>
    <property type="match status" value="1"/>
</dbReference>
<organism evidence="2 3">
    <name type="scientific">Protaetiibacter intestinalis</name>
    <dbReference type="NCBI Taxonomy" id="2419774"/>
    <lineage>
        <taxon>Bacteria</taxon>
        <taxon>Bacillati</taxon>
        <taxon>Actinomycetota</taxon>
        <taxon>Actinomycetes</taxon>
        <taxon>Micrococcales</taxon>
        <taxon>Microbacteriaceae</taxon>
        <taxon>Protaetiibacter</taxon>
    </lineage>
</organism>